<dbReference type="RefSeq" id="WP_132746450.1">
    <property type="nucleotide sequence ID" value="NZ_SLXK01000017.1"/>
</dbReference>
<dbReference type="EMBL" id="SLXK01000017">
    <property type="protein sequence ID" value="TCP27785.1"/>
    <property type="molecule type" value="Genomic_DNA"/>
</dbReference>
<name>A0A4R2P271_9BACL</name>
<feature type="transmembrane region" description="Helical" evidence="1">
    <location>
        <begin position="60"/>
        <end position="78"/>
    </location>
</feature>
<feature type="transmembrane region" description="Helical" evidence="1">
    <location>
        <begin position="155"/>
        <end position="175"/>
    </location>
</feature>
<comment type="caution">
    <text evidence="2">The sequence shown here is derived from an EMBL/GenBank/DDBJ whole genome shotgun (WGS) entry which is preliminary data.</text>
</comment>
<feature type="transmembrane region" description="Helical" evidence="1">
    <location>
        <begin position="115"/>
        <end position="135"/>
    </location>
</feature>
<accession>A0A4R2P271</accession>
<keyword evidence="1" id="KW-0472">Membrane</keyword>
<dbReference type="Proteomes" id="UP000295416">
    <property type="component" value="Unassembled WGS sequence"/>
</dbReference>
<evidence type="ECO:0000313" key="2">
    <source>
        <dbReference type="EMBL" id="TCP27785.1"/>
    </source>
</evidence>
<dbReference type="AlphaFoldDB" id="A0A4R2P271"/>
<keyword evidence="1" id="KW-0812">Transmembrane</keyword>
<dbReference type="OrthoDB" id="2596772at2"/>
<organism evidence="2 3">
    <name type="scientific">Scopulibacillus darangshiensis</name>
    <dbReference type="NCBI Taxonomy" id="442528"/>
    <lineage>
        <taxon>Bacteria</taxon>
        <taxon>Bacillati</taxon>
        <taxon>Bacillota</taxon>
        <taxon>Bacilli</taxon>
        <taxon>Bacillales</taxon>
        <taxon>Sporolactobacillaceae</taxon>
        <taxon>Scopulibacillus</taxon>
    </lineage>
</organism>
<evidence type="ECO:0000313" key="3">
    <source>
        <dbReference type="Proteomes" id="UP000295416"/>
    </source>
</evidence>
<feature type="transmembrane region" description="Helical" evidence="1">
    <location>
        <begin position="84"/>
        <end position="108"/>
    </location>
</feature>
<keyword evidence="1" id="KW-1133">Transmembrane helix</keyword>
<keyword evidence="3" id="KW-1185">Reference proteome</keyword>
<reference evidence="2 3" key="1">
    <citation type="submission" date="2019-03" db="EMBL/GenBank/DDBJ databases">
        <title>Genomic Encyclopedia of Type Strains, Phase IV (KMG-IV): sequencing the most valuable type-strain genomes for metagenomic binning, comparative biology and taxonomic classification.</title>
        <authorList>
            <person name="Goeker M."/>
        </authorList>
    </citation>
    <scope>NUCLEOTIDE SEQUENCE [LARGE SCALE GENOMIC DNA]</scope>
    <source>
        <strain evidence="2 3">DSM 19377</strain>
    </source>
</reference>
<sequence>MILTVSALLVLIYSGICLWKVYRNRNSLGNMTRMTIAMVLGMISSLDIGLIAGVVFKSDLSLSTIIAMSFGFIVGFLVGKPTNLLVTVEGVAAGIMGGMMGAMLGVMLPHDNFRFILVFLDILFILSVLSIVFLINTELETKKDNSNLFPHSYPWIITSVISTIIIFTFAHLETASVGDNNQKNREQHHHQTMDEK</sequence>
<evidence type="ECO:0000256" key="1">
    <source>
        <dbReference type="SAM" id="Phobius"/>
    </source>
</evidence>
<proteinExistence type="predicted"/>
<protein>
    <submittedName>
        <fullName evidence="2">Uncharacterized protein</fullName>
    </submittedName>
</protein>
<gene>
    <name evidence="2" type="ORF">EV207_11712</name>
</gene>
<feature type="transmembrane region" description="Helical" evidence="1">
    <location>
        <begin position="33"/>
        <end position="53"/>
    </location>
</feature>